<feature type="non-terminal residue" evidence="1">
    <location>
        <position position="176"/>
    </location>
</feature>
<name>A0ACB1KHZ9_RANTA</name>
<feature type="non-terminal residue" evidence="1">
    <location>
        <position position="1"/>
    </location>
</feature>
<protein>
    <submittedName>
        <fullName evidence="1">Uncharacterized protein</fullName>
    </submittedName>
</protein>
<accession>A0ACB1KHZ9</accession>
<evidence type="ECO:0000313" key="2">
    <source>
        <dbReference type="Proteomes" id="UP001162501"/>
    </source>
</evidence>
<gene>
    <name evidence="1" type="ORF">MRATA1EN22A_LOCUS30210</name>
</gene>
<reference evidence="1" key="1">
    <citation type="submission" date="2025-03" db="EMBL/GenBank/DDBJ databases">
        <authorList>
            <consortium name="ELIXIR-Norway"/>
            <consortium name="Elixir Norway"/>
        </authorList>
    </citation>
    <scope>NUCLEOTIDE SEQUENCE</scope>
</reference>
<dbReference type="EMBL" id="CATOBB020001082">
    <property type="protein sequence ID" value="CAM9231970.1"/>
    <property type="molecule type" value="Genomic_DNA"/>
</dbReference>
<dbReference type="Proteomes" id="UP001162501">
    <property type="component" value="Unassembled WGS sequence"/>
</dbReference>
<evidence type="ECO:0000313" key="1">
    <source>
        <dbReference type="EMBL" id="CAM9231970.1"/>
    </source>
</evidence>
<sequence length="176" mass="19433">HTHDNTDVISAISPTISETASTESVSSSPVYQLYHNLSLDDNTHTICMTSFSVSMTSHELFMTSHPYIHRTQYIFLITTSPVISHPLLCDITPTVCVTSYALYITSHPPLMSSHYSTFDSTTSLYETTSSIQGNIYNVISAISPIISETASTESVSSSPEYQLYHNLSLDDNTHTI</sequence>
<comment type="caution">
    <text evidence="1">The sequence shown here is derived from an EMBL/GenBank/DDBJ whole genome shotgun (WGS) entry which is preliminary data.</text>
</comment>
<organism evidence="1 2">
    <name type="scientific">Rangifer tarandus platyrhynchus</name>
    <name type="common">Svalbard reindeer</name>
    <dbReference type="NCBI Taxonomy" id="3082113"/>
    <lineage>
        <taxon>Eukaryota</taxon>
        <taxon>Metazoa</taxon>
        <taxon>Chordata</taxon>
        <taxon>Craniata</taxon>
        <taxon>Vertebrata</taxon>
        <taxon>Euteleostomi</taxon>
        <taxon>Mammalia</taxon>
        <taxon>Eutheria</taxon>
        <taxon>Laurasiatheria</taxon>
        <taxon>Artiodactyla</taxon>
        <taxon>Ruminantia</taxon>
        <taxon>Pecora</taxon>
        <taxon>Cervidae</taxon>
        <taxon>Odocoileinae</taxon>
        <taxon>Rangifer</taxon>
    </lineage>
</organism>
<proteinExistence type="predicted"/>